<dbReference type="Proteomes" id="UP000075809">
    <property type="component" value="Unassembled WGS sequence"/>
</dbReference>
<evidence type="ECO:0000313" key="2">
    <source>
        <dbReference type="Proteomes" id="UP000075809"/>
    </source>
</evidence>
<keyword evidence="2" id="KW-1185">Reference proteome</keyword>
<evidence type="ECO:0000313" key="1">
    <source>
        <dbReference type="EMBL" id="KYQ58318.1"/>
    </source>
</evidence>
<gene>
    <name evidence="1" type="ORF">ALC60_02738</name>
</gene>
<sequence>IIQICVIKRPVFPVYFRLFRWYSGVRLSSESDLSNFNVAYSAAHNQHVQALLPSTRGLRCFFANPSGRHDHRVQLRYPLSNSSPIQ</sequence>
<organism evidence="1 2">
    <name type="scientific">Mycetomoellerius zeteki</name>
    <dbReference type="NCBI Taxonomy" id="64791"/>
    <lineage>
        <taxon>Eukaryota</taxon>
        <taxon>Metazoa</taxon>
        <taxon>Ecdysozoa</taxon>
        <taxon>Arthropoda</taxon>
        <taxon>Hexapoda</taxon>
        <taxon>Insecta</taxon>
        <taxon>Pterygota</taxon>
        <taxon>Neoptera</taxon>
        <taxon>Endopterygota</taxon>
        <taxon>Hymenoptera</taxon>
        <taxon>Apocrita</taxon>
        <taxon>Aculeata</taxon>
        <taxon>Formicoidea</taxon>
        <taxon>Formicidae</taxon>
        <taxon>Myrmicinae</taxon>
        <taxon>Mycetomoellerius</taxon>
    </lineage>
</organism>
<name>A0A151XDI4_9HYME</name>
<accession>A0A151XDI4</accession>
<feature type="non-terminal residue" evidence="1">
    <location>
        <position position="1"/>
    </location>
</feature>
<reference evidence="1 2" key="1">
    <citation type="submission" date="2015-09" db="EMBL/GenBank/DDBJ databases">
        <title>Trachymyrmex zeteki WGS genome.</title>
        <authorList>
            <person name="Nygaard S."/>
            <person name="Hu H."/>
            <person name="Boomsma J."/>
            <person name="Zhang G."/>
        </authorList>
    </citation>
    <scope>NUCLEOTIDE SEQUENCE [LARGE SCALE GENOMIC DNA]</scope>
    <source>
        <strain evidence="1">Tzet28-1</strain>
        <tissue evidence="1">Whole body</tissue>
    </source>
</reference>
<proteinExistence type="predicted"/>
<dbReference type="EMBL" id="KQ982294">
    <property type="protein sequence ID" value="KYQ58318.1"/>
    <property type="molecule type" value="Genomic_DNA"/>
</dbReference>
<dbReference type="AlphaFoldDB" id="A0A151XDI4"/>
<protein>
    <submittedName>
        <fullName evidence="1">Uncharacterized protein</fullName>
    </submittedName>
</protein>